<dbReference type="CDD" id="cd00165">
    <property type="entry name" value="S4"/>
    <property type="match status" value="1"/>
</dbReference>
<dbReference type="GO" id="GO:0003723">
    <property type="term" value="F:RNA binding"/>
    <property type="evidence" value="ECO:0007669"/>
    <property type="project" value="UniProtKB-KW"/>
</dbReference>
<dbReference type="RefSeq" id="WP_073182961.1">
    <property type="nucleotide sequence ID" value="NZ_FQXI01000001.1"/>
</dbReference>
<dbReference type="STRING" id="1120995.SAMN02745245_00227"/>
<comment type="similarity">
    <text evidence="2">Belongs to the TlyA family.</text>
</comment>
<dbReference type="AlphaFoldDB" id="A0A1M5P8Z3"/>
<evidence type="ECO:0000313" key="5">
    <source>
        <dbReference type="EMBL" id="SHG98250.1"/>
    </source>
</evidence>
<proteinExistence type="inferred from homology"/>
<sequence>MVKERADVLLVNKDLAPSREKAKRLIMSGEVFIGTQRVEKPGQLINIDEDITIKSNSLKYVSRGGFKLEKAINLYNLNLKDLTCMDIGASTGGFTQCMLFNGAKKVYAIDVGYNQLDYSLRIDDRVISMEKTNIRTFDRSKIAEPIDFISIDVSFISLELVLPKAVELLREDGKIVALIKPQFEAGRDKVGKKGIVRDNTVHKEVIEKVINIARDLNLRILGLTYSPIKGATGNVEFLILFENSNMESVNLDIDSVIGESNVM</sequence>
<dbReference type="PANTHER" id="PTHR32319:SF0">
    <property type="entry name" value="BACTERIAL HEMOLYSIN-LIKE PROTEIN"/>
    <property type="match status" value="1"/>
</dbReference>
<dbReference type="Pfam" id="PF01728">
    <property type="entry name" value="FtsJ"/>
    <property type="match status" value="1"/>
</dbReference>
<name>A0A1M5P8Z3_9FIRM</name>
<evidence type="ECO:0000259" key="4">
    <source>
        <dbReference type="SMART" id="SM00363"/>
    </source>
</evidence>
<evidence type="ECO:0000256" key="1">
    <source>
        <dbReference type="ARBA" id="ARBA00022884"/>
    </source>
</evidence>
<dbReference type="OrthoDB" id="9784736at2"/>
<keyword evidence="6" id="KW-1185">Reference proteome</keyword>
<dbReference type="SUPFAM" id="SSF55174">
    <property type="entry name" value="Alpha-L RNA-binding motif"/>
    <property type="match status" value="1"/>
</dbReference>
<dbReference type="SUPFAM" id="SSF53335">
    <property type="entry name" value="S-adenosyl-L-methionine-dependent methyltransferases"/>
    <property type="match status" value="1"/>
</dbReference>
<keyword evidence="1 3" id="KW-0694">RNA-binding</keyword>
<keyword evidence="5" id="KW-0489">Methyltransferase</keyword>
<protein>
    <submittedName>
        <fullName evidence="5">23S rRNA (Cytidine1920-2'-O)/16S rRNA (Cytidine1409-2'-O)-methyltransferase</fullName>
    </submittedName>
</protein>
<dbReference type="PIRSF" id="PIRSF005578">
    <property type="entry name" value="TlyA"/>
    <property type="match status" value="1"/>
</dbReference>
<dbReference type="InterPro" id="IPR029063">
    <property type="entry name" value="SAM-dependent_MTases_sf"/>
</dbReference>
<dbReference type="Pfam" id="PF01479">
    <property type="entry name" value="S4"/>
    <property type="match status" value="1"/>
</dbReference>
<dbReference type="SMART" id="SM00363">
    <property type="entry name" value="S4"/>
    <property type="match status" value="1"/>
</dbReference>
<dbReference type="InterPro" id="IPR047048">
    <property type="entry name" value="TlyA"/>
</dbReference>
<dbReference type="InterPro" id="IPR004538">
    <property type="entry name" value="Hemolysin_A/TlyA"/>
</dbReference>
<feature type="domain" description="RNA-binding S4" evidence="4">
    <location>
        <begin position="4"/>
        <end position="69"/>
    </location>
</feature>
<reference evidence="5 6" key="1">
    <citation type="submission" date="2016-11" db="EMBL/GenBank/DDBJ databases">
        <authorList>
            <person name="Jaros S."/>
            <person name="Januszkiewicz K."/>
            <person name="Wedrychowicz H."/>
        </authorList>
    </citation>
    <scope>NUCLEOTIDE SEQUENCE [LARGE SCALE GENOMIC DNA]</scope>
    <source>
        <strain evidence="5 6">DSM 21120</strain>
    </source>
</reference>
<gene>
    <name evidence="5" type="ORF">SAMN02745245_00227</name>
</gene>
<dbReference type="GO" id="GO:0032259">
    <property type="term" value="P:methylation"/>
    <property type="evidence" value="ECO:0007669"/>
    <property type="project" value="UniProtKB-KW"/>
</dbReference>
<dbReference type="NCBIfam" id="TIGR00478">
    <property type="entry name" value="tly"/>
    <property type="match status" value="1"/>
</dbReference>
<dbReference type="PANTHER" id="PTHR32319">
    <property type="entry name" value="BACTERIAL HEMOLYSIN-LIKE PROTEIN"/>
    <property type="match status" value="1"/>
</dbReference>
<dbReference type="InterPro" id="IPR002877">
    <property type="entry name" value="RNA_MeTrfase_FtsJ_dom"/>
</dbReference>
<dbReference type="Proteomes" id="UP000184032">
    <property type="component" value="Unassembled WGS sequence"/>
</dbReference>
<organism evidence="5 6">
    <name type="scientific">Anaerosphaera aminiphila DSM 21120</name>
    <dbReference type="NCBI Taxonomy" id="1120995"/>
    <lineage>
        <taxon>Bacteria</taxon>
        <taxon>Bacillati</taxon>
        <taxon>Bacillota</taxon>
        <taxon>Tissierellia</taxon>
        <taxon>Tissierellales</taxon>
        <taxon>Peptoniphilaceae</taxon>
        <taxon>Anaerosphaera</taxon>
    </lineage>
</organism>
<dbReference type="GO" id="GO:0008168">
    <property type="term" value="F:methyltransferase activity"/>
    <property type="evidence" value="ECO:0007669"/>
    <property type="project" value="UniProtKB-KW"/>
</dbReference>
<dbReference type="Gene3D" id="3.10.290.10">
    <property type="entry name" value="RNA-binding S4 domain"/>
    <property type="match status" value="1"/>
</dbReference>
<evidence type="ECO:0000256" key="2">
    <source>
        <dbReference type="ARBA" id="ARBA00029460"/>
    </source>
</evidence>
<dbReference type="InterPro" id="IPR002942">
    <property type="entry name" value="S4_RNA-bd"/>
</dbReference>
<accession>A0A1M5P8Z3</accession>
<evidence type="ECO:0000313" key="6">
    <source>
        <dbReference type="Proteomes" id="UP000184032"/>
    </source>
</evidence>
<dbReference type="EMBL" id="FQXI01000001">
    <property type="protein sequence ID" value="SHG98250.1"/>
    <property type="molecule type" value="Genomic_DNA"/>
</dbReference>
<dbReference type="InterPro" id="IPR036986">
    <property type="entry name" value="S4_RNA-bd_sf"/>
</dbReference>
<keyword evidence="5" id="KW-0808">Transferase</keyword>
<dbReference type="PROSITE" id="PS50889">
    <property type="entry name" value="S4"/>
    <property type="match status" value="1"/>
</dbReference>
<dbReference type="Gene3D" id="3.40.50.150">
    <property type="entry name" value="Vaccinia Virus protein VP39"/>
    <property type="match status" value="1"/>
</dbReference>
<evidence type="ECO:0000256" key="3">
    <source>
        <dbReference type="PROSITE-ProRule" id="PRU00182"/>
    </source>
</evidence>